<keyword evidence="5" id="KW-0687">Ribonucleoprotein</keyword>
<accession>A0A834XPV5</accession>
<evidence type="ECO:0000256" key="4">
    <source>
        <dbReference type="ARBA" id="ARBA00023128"/>
    </source>
</evidence>
<dbReference type="InterPro" id="IPR013219">
    <property type="entry name" value="Ribosomal_mS33"/>
</dbReference>
<dbReference type="PANTHER" id="PTHR13362:SF2">
    <property type="entry name" value="SMALL RIBOSOMAL SUBUNIT PROTEIN MS33"/>
    <property type="match status" value="1"/>
</dbReference>
<dbReference type="GO" id="GO:1990904">
    <property type="term" value="C:ribonucleoprotein complex"/>
    <property type="evidence" value="ECO:0007669"/>
    <property type="project" value="UniProtKB-KW"/>
</dbReference>
<dbReference type="GO" id="GO:0005739">
    <property type="term" value="C:mitochondrion"/>
    <property type="evidence" value="ECO:0007669"/>
    <property type="project" value="UniProtKB-SubCell"/>
</dbReference>
<comment type="similarity">
    <text evidence="2">Belongs to the mitochondrion-specific ribosomal protein mS33 family.</text>
</comment>
<name>A0A834XPV5_APHGI</name>
<evidence type="ECO:0000256" key="1">
    <source>
        <dbReference type="ARBA" id="ARBA00004173"/>
    </source>
</evidence>
<evidence type="ECO:0000256" key="2">
    <source>
        <dbReference type="ARBA" id="ARBA00008970"/>
    </source>
</evidence>
<keyword evidence="4" id="KW-0496">Mitochondrion</keyword>
<protein>
    <recommendedName>
        <fullName evidence="6">Small ribosomal subunit protein mS33</fullName>
    </recommendedName>
</protein>
<gene>
    <name evidence="7" type="ORF">HCN44_008126</name>
</gene>
<dbReference type="Proteomes" id="UP000639338">
    <property type="component" value="Unassembled WGS sequence"/>
</dbReference>
<proteinExistence type="inferred from homology"/>
<comment type="caution">
    <text evidence="7">The sequence shown here is derived from an EMBL/GenBank/DDBJ whole genome shotgun (WGS) entry which is preliminary data.</text>
</comment>
<dbReference type="AlphaFoldDB" id="A0A834XPV5"/>
<comment type="subcellular location">
    <subcellularLocation>
        <location evidence="1">Mitochondrion</location>
    </subcellularLocation>
</comment>
<evidence type="ECO:0000313" key="8">
    <source>
        <dbReference type="Proteomes" id="UP000639338"/>
    </source>
</evidence>
<keyword evidence="3" id="KW-0689">Ribosomal protein</keyword>
<reference evidence="7 8" key="1">
    <citation type="submission" date="2020-08" db="EMBL/GenBank/DDBJ databases">
        <title>Aphidius gifuensis genome sequencing and assembly.</title>
        <authorList>
            <person name="Du Z."/>
        </authorList>
    </citation>
    <scope>NUCLEOTIDE SEQUENCE [LARGE SCALE GENOMIC DNA]</scope>
    <source>
        <strain evidence="7">YNYX2018</strain>
        <tissue evidence="7">Adults</tissue>
    </source>
</reference>
<keyword evidence="8" id="KW-1185">Reference proteome</keyword>
<dbReference type="EMBL" id="JACMRX010000005">
    <property type="protein sequence ID" value="KAF7989452.1"/>
    <property type="molecule type" value="Genomic_DNA"/>
</dbReference>
<evidence type="ECO:0000313" key="7">
    <source>
        <dbReference type="EMBL" id="KAF7989452.1"/>
    </source>
</evidence>
<dbReference type="PANTHER" id="PTHR13362">
    <property type="entry name" value="MITOCHONDRIAL RIBOSOMAL PROTEIN S33"/>
    <property type="match status" value="1"/>
</dbReference>
<dbReference type="GO" id="GO:0005840">
    <property type="term" value="C:ribosome"/>
    <property type="evidence" value="ECO:0007669"/>
    <property type="project" value="UniProtKB-KW"/>
</dbReference>
<evidence type="ECO:0000256" key="6">
    <source>
        <dbReference type="ARBA" id="ARBA00035132"/>
    </source>
</evidence>
<dbReference type="OrthoDB" id="5980584at2759"/>
<organism evidence="7 8">
    <name type="scientific">Aphidius gifuensis</name>
    <name type="common">Parasitoid wasp</name>
    <dbReference type="NCBI Taxonomy" id="684658"/>
    <lineage>
        <taxon>Eukaryota</taxon>
        <taxon>Metazoa</taxon>
        <taxon>Ecdysozoa</taxon>
        <taxon>Arthropoda</taxon>
        <taxon>Hexapoda</taxon>
        <taxon>Insecta</taxon>
        <taxon>Pterygota</taxon>
        <taxon>Neoptera</taxon>
        <taxon>Endopterygota</taxon>
        <taxon>Hymenoptera</taxon>
        <taxon>Apocrita</taxon>
        <taxon>Ichneumonoidea</taxon>
        <taxon>Braconidae</taxon>
        <taxon>Aphidiinae</taxon>
        <taxon>Aphidius</taxon>
    </lineage>
</organism>
<dbReference type="Pfam" id="PF08293">
    <property type="entry name" value="MRP-S33"/>
    <property type="match status" value="1"/>
</dbReference>
<evidence type="ECO:0000256" key="3">
    <source>
        <dbReference type="ARBA" id="ARBA00022980"/>
    </source>
</evidence>
<evidence type="ECO:0000256" key="5">
    <source>
        <dbReference type="ARBA" id="ARBA00023274"/>
    </source>
</evidence>
<sequence length="118" mass="14148">MSSKYVELATVATGYAKRMNRLSARIFGEPTRPTKPRNMKIVQLFSEKPVNKRPEIVDYYPRVPEIGWMMYNLREYGLFRDEHRDFNEEIERTRILRGKKPRVGFKNLKKKNQEPEKN</sequence>